<protein>
    <recommendedName>
        <fullName evidence="3">DUF2200 domain-containing protein</fullName>
    </recommendedName>
</protein>
<gene>
    <name evidence="1" type="ORF">FC27_GL000483</name>
</gene>
<dbReference type="STRING" id="1423815.FC27_GL000483"/>
<evidence type="ECO:0008006" key="3">
    <source>
        <dbReference type="Google" id="ProtNLM"/>
    </source>
</evidence>
<dbReference type="Proteomes" id="UP000051647">
    <property type="component" value="Unassembled WGS sequence"/>
</dbReference>
<dbReference type="PATRIC" id="fig|1423815.3.peg.490"/>
<sequence length="119" mass="14045">MKEMANQKIFQMEFREIYSAYLKKVERKGHSKQELDQVILWFTGHDQESLQQCLNTPITMEEFYQQVPMMNPNAPLITGVICGIRVEEISDPLMQKIRYLDKLVDEVAKGKKMENILRH</sequence>
<dbReference type="Gene3D" id="1.10.8.290">
    <property type="entry name" value="uncharacterized protein sp1917 domain"/>
    <property type="match status" value="1"/>
</dbReference>
<reference evidence="1 2" key="1">
    <citation type="journal article" date="2015" name="Genome Announc.">
        <title>Expanding the biotechnology potential of lactobacilli through comparative genomics of 213 strains and associated genera.</title>
        <authorList>
            <person name="Sun Z."/>
            <person name="Harris H.M."/>
            <person name="McCann A."/>
            <person name="Guo C."/>
            <person name="Argimon S."/>
            <person name="Zhang W."/>
            <person name="Yang X."/>
            <person name="Jeffery I.B."/>
            <person name="Cooney J.C."/>
            <person name="Kagawa T.F."/>
            <person name="Liu W."/>
            <person name="Song Y."/>
            <person name="Salvetti E."/>
            <person name="Wrobel A."/>
            <person name="Rasinkangas P."/>
            <person name="Parkhill J."/>
            <person name="Rea M.C."/>
            <person name="O'Sullivan O."/>
            <person name="Ritari J."/>
            <person name="Douillard F.P."/>
            <person name="Paul Ross R."/>
            <person name="Yang R."/>
            <person name="Briner A.E."/>
            <person name="Felis G.E."/>
            <person name="de Vos W.M."/>
            <person name="Barrangou R."/>
            <person name="Klaenhammer T.R."/>
            <person name="Caufield P.W."/>
            <person name="Cui Y."/>
            <person name="Zhang H."/>
            <person name="O'Toole P.W."/>
        </authorList>
    </citation>
    <scope>NUCLEOTIDE SEQUENCE [LARGE SCALE GENOMIC DNA]</scope>
    <source>
        <strain evidence="1 2">DSM 14857</strain>
    </source>
</reference>
<accession>A0A0R1SBW8</accession>
<dbReference type="InterPro" id="IPR023204">
    <property type="entry name" value="SP1917_dom_sf"/>
</dbReference>
<dbReference type="EMBL" id="AZFA01000013">
    <property type="protein sequence ID" value="KRL66609.1"/>
    <property type="molecule type" value="Genomic_DNA"/>
</dbReference>
<organism evidence="1 2">
    <name type="scientific">Companilactobacillus versmoldensis DSM 14857 = KCTC 3814</name>
    <dbReference type="NCBI Taxonomy" id="1423815"/>
    <lineage>
        <taxon>Bacteria</taxon>
        <taxon>Bacillati</taxon>
        <taxon>Bacillota</taxon>
        <taxon>Bacilli</taxon>
        <taxon>Lactobacillales</taxon>
        <taxon>Lactobacillaceae</taxon>
        <taxon>Companilactobacillus</taxon>
    </lineage>
</organism>
<dbReference type="Pfam" id="PF09966">
    <property type="entry name" value="DUF2200"/>
    <property type="match status" value="1"/>
</dbReference>
<dbReference type="PIRSF" id="PIRSF033199">
    <property type="entry name" value="UCP033199"/>
    <property type="match status" value="1"/>
</dbReference>
<proteinExistence type="predicted"/>
<comment type="caution">
    <text evidence="1">The sequence shown here is derived from an EMBL/GenBank/DDBJ whole genome shotgun (WGS) entry which is preliminary data.</text>
</comment>
<evidence type="ECO:0000313" key="1">
    <source>
        <dbReference type="EMBL" id="KRL66609.1"/>
    </source>
</evidence>
<dbReference type="InterPro" id="IPR014580">
    <property type="entry name" value="UCP033199"/>
</dbReference>
<keyword evidence="2" id="KW-1185">Reference proteome</keyword>
<name>A0A0R1SBW8_9LACO</name>
<evidence type="ECO:0000313" key="2">
    <source>
        <dbReference type="Proteomes" id="UP000051647"/>
    </source>
</evidence>
<dbReference type="AlphaFoldDB" id="A0A0R1SBW8"/>
<dbReference type="eggNOG" id="COG4898">
    <property type="taxonomic scope" value="Bacteria"/>
</dbReference>